<comment type="caution">
    <text evidence="2">The sequence shown here is derived from an EMBL/GenBank/DDBJ whole genome shotgun (WGS) entry which is preliminary data.</text>
</comment>
<name>A0A4R2GKS7_9HYPH</name>
<feature type="chain" id="PRO_5020492979" evidence="1">
    <location>
        <begin position="22"/>
        <end position="63"/>
    </location>
</feature>
<dbReference type="PANTHER" id="PTHR47235">
    <property type="entry name" value="BLR6548 PROTEIN"/>
    <property type="match status" value="1"/>
</dbReference>
<dbReference type="EMBL" id="SLWL01000018">
    <property type="protein sequence ID" value="TCO09444.1"/>
    <property type="molecule type" value="Genomic_DNA"/>
</dbReference>
<evidence type="ECO:0000313" key="2">
    <source>
        <dbReference type="EMBL" id="TCO09444.1"/>
    </source>
</evidence>
<evidence type="ECO:0000313" key="3">
    <source>
        <dbReference type="Proteomes" id="UP000294881"/>
    </source>
</evidence>
<reference evidence="2 3" key="1">
    <citation type="submission" date="2019-03" db="EMBL/GenBank/DDBJ databases">
        <title>Genomic Encyclopedia of Type Strains, Phase IV (KMG-IV): sequencing the most valuable type-strain genomes for metagenomic binning, comparative biology and taxonomic classification.</title>
        <authorList>
            <person name="Goeker M."/>
        </authorList>
    </citation>
    <scope>NUCLEOTIDE SEQUENCE [LARGE SCALE GENOMIC DNA]</scope>
    <source>
        <strain evidence="2 3">DSM 22958</strain>
    </source>
</reference>
<gene>
    <name evidence="2" type="ORF">EV666_11851</name>
</gene>
<organism evidence="2 3">
    <name type="scientific">Camelimonas lactis</name>
    <dbReference type="NCBI Taxonomy" id="659006"/>
    <lineage>
        <taxon>Bacteria</taxon>
        <taxon>Pseudomonadati</taxon>
        <taxon>Pseudomonadota</taxon>
        <taxon>Alphaproteobacteria</taxon>
        <taxon>Hyphomicrobiales</taxon>
        <taxon>Chelatococcaceae</taxon>
        <taxon>Camelimonas</taxon>
    </lineage>
</organism>
<dbReference type="Proteomes" id="UP000294881">
    <property type="component" value="Unassembled WGS sequence"/>
</dbReference>
<protein>
    <submittedName>
        <fullName evidence="2">Uncharacterized protein</fullName>
    </submittedName>
</protein>
<accession>A0A4R2GKS7</accession>
<dbReference type="AlphaFoldDB" id="A0A4R2GKS7"/>
<proteinExistence type="predicted"/>
<evidence type="ECO:0000256" key="1">
    <source>
        <dbReference type="SAM" id="SignalP"/>
    </source>
</evidence>
<keyword evidence="1" id="KW-0732">Signal</keyword>
<sequence>MKSSGLPACLALVAGIFWADAAAWATTKKYDTGASDAEIRIGQTVPMSGPASAYGLIGRAEAA</sequence>
<feature type="signal peptide" evidence="1">
    <location>
        <begin position="1"/>
        <end position="21"/>
    </location>
</feature>
<dbReference type="PANTHER" id="PTHR47235:SF1">
    <property type="entry name" value="BLR6548 PROTEIN"/>
    <property type="match status" value="1"/>
</dbReference>
<keyword evidence="3" id="KW-1185">Reference proteome</keyword>